<protein>
    <submittedName>
        <fullName evidence="1">Uncharacterized protein</fullName>
    </submittedName>
</protein>
<evidence type="ECO:0000313" key="2">
    <source>
        <dbReference type="Proteomes" id="UP000242814"/>
    </source>
</evidence>
<accession>A0A1D2JMZ4</accession>
<dbReference type="Proteomes" id="UP000242814">
    <property type="component" value="Unassembled WGS sequence"/>
</dbReference>
<sequence>MASDHSVADKSFSEKENEILKGSAATSIHSVNTAETLLNTSSSFTPGPSLFIDARGKELFRLPTPTSQLEIHISNPDGSLAYLSTREKRWSGNCTLSSPQGGNLISTEYFFGPNKAPIIRRSAESEKVSSEIKVTGKWISRTTNFATPDGSAFEWRYVKERGPDGKKQQLMVLEKIEIAGRRRVAHLLRNEQTMPAKTSTCTAGNGGELVFDRNAFEVMDEALVVTTCLLMLKKEIDRRRTLQTLVIMGAAGDTPNLSRRPSSPA</sequence>
<gene>
    <name evidence="1" type="ORF">ACO22_00916</name>
</gene>
<dbReference type="AlphaFoldDB" id="A0A1D2JMZ4"/>
<dbReference type="EMBL" id="LZYO01000020">
    <property type="protein sequence ID" value="ODH44296.1"/>
    <property type="molecule type" value="Genomic_DNA"/>
</dbReference>
<dbReference type="VEuPathDB" id="FungiDB:PADG_03548"/>
<proteinExistence type="predicted"/>
<reference evidence="1 2" key="1">
    <citation type="submission" date="2016-06" db="EMBL/GenBank/DDBJ databases">
        <authorList>
            <person name="Kjaerup R.B."/>
            <person name="Dalgaard T.S."/>
            <person name="Juul-Madsen H.R."/>
        </authorList>
    </citation>
    <scope>NUCLEOTIDE SEQUENCE [LARGE SCALE GENOMIC DNA]</scope>
    <source>
        <strain evidence="1 2">Pb300</strain>
    </source>
</reference>
<dbReference type="VEuPathDB" id="FungiDB:PABG_01845"/>
<name>A0A1D2JMZ4_PARBR</name>
<evidence type="ECO:0000313" key="1">
    <source>
        <dbReference type="EMBL" id="ODH44296.1"/>
    </source>
</evidence>
<comment type="caution">
    <text evidence="1">The sequence shown here is derived from an EMBL/GenBank/DDBJ whole genome shotgun (WGS) entry which is preliminary data.</text>
</comment>
<organism evidence="1 2">
    <name type="scientific">Paracoccidioides brasiliensis</name>
    <dbReference type="NCBI Taxonomy" id="121759"/>
    <lineage>
        <taxon>Eukaryota</taxon>
        <taxon>Fungi</taxon>
        <taxon>Dikarya</taxon>
        <taxon>Ascomycota</taxon>
        <taxon>Pezizomycotina</taxon>
        <taxon>Eurotiomycetes</taxon>
        <taxon>Eurotiomycetidae</taxon>
        <taxon>Onygenales</taxon>
        <taxon>Ajellomycetaceae</taxon>
        <taxon>Paracoccidioides</taxon>
    </lineage>
</organism>